<sequence length="283" mass="32929">MEESEELLDQIHCQLSASYMHMDKEALRNHLLVPGEERLQLIRWALSEMNITIKNHDIKQVLIDCGLCPPSNPDIVLGKCSAKDNFEFWKRLFHTLRMYQEAKPTMSARRYKSICKFWLELSAGPALKDVLQLEKRNVLPLKVPENSAKNMSMEQLLKEKVLEEYKLREMQKEEETYDPTDDKEEHCNTGAQDTKLDKLKQQVNIFKNDIDNSFMPWISDVPRNCEMEEYNKVIPELASKVEKMKAIFEDAGKISTGLEILSNIKFEEPSIDETASLPYIQKD</sequence>
<evidence type="ECO:0000313" key="2">
    <source>
        <dbReference type="Proteomes" id="UP000502823"/>
    </source>
</evidence>
<gene>
    <name evidence="1" type="ORF">Cfor_05981</name>
</gene>
<dbReference type="EMBL" id="BLKM01000078">
    <property type="protein sequence ID" value="GFG28696.1"/>
    <property type="molecule type" value="Genomic_DNA"/>
</dbReference>
<dbReference type="Proteomes" id="UP000502823">
    <property type="component" value="Unassembled WGS sequence"/>
</dbReference>
<organism evidence="1 2">
    <name type="scientific">Coptotermes formosanus</name>
    <name type="common">Formosan subterranean termite</name>
    <dbReference type="NCBI Taxonomy" id="36987"/>
    <lineage>
        <taxon>Eukaryota</taxon>
        <taxon>Metazoa</taxon>
        <taxon>Ecdysozoa</taxon>
        <taxon>Arthropoda</taxon>
        <taxon>Hexapoda</taxon>
        <taxon>Insecta</taxon>
        <taxon>Pterygota</taxon>
        <taxon>Neoptera</taxon>
        <taxon>Polyneoptera</taxon>
        <taxon>Dictyoptera</taxon>
        <taxon>Blattodea</taxon>
        <taxon>Blattoidea</taxon>
        <taxon>Termitoidae</taxon>
        <taxon>Rhinotermitidae</taxon>
        <taxon>Coptotermes</taxon>
    </lineage>
</organism>
<dbReference type="AlphaFoldDB" id="A0A6L2P8P0"/>
<keyword evidence="2" id="KW-1185">Reference proteome</keyword>
<comment type="caution">
    <text evidence="1">The sequence shown here is derived from an EMBL/GenBank/DDBJ whole genome shotgun (WGS) entry which is preliminary data.</text>
</comment>
<reference evidence="2" key="1">
    <citation type="submission" date="2020-01" db="EMBL/GenBank/DDBJ databases">
        <title>Draft genome sequence of the Termite Coptotermes fromosanus.</title>
        <authorList>
            <person name="Itakura S."/>
            <person name="Yosikawa Y."/>
            <person name="Umezawa K."/>
        </authorList>
    </citation>
    <scope>NUCLEOTIDE SEQUENCE [LARGE SCALE GENOMIC DNA]</scope>
</reference>
<name>A0A6L2P8P0_COPFO</name>
<protein>
    <submittedName>
        <fullName evidence="1">Uncharacterized protein</fullName>
    </submittedName>
</protein>
<accession>A0A6L2P8P0</accession>
<proteinExistence type="predicted"/>
<dbReference type="InParanoid" id="A0A6L2P8P0"/>
<evidence type="ECO:0000313" key="1">
    <source>
        <dbReference type="EMBL" id="GFG28696.1"/>
    </source>
</evidence>
<dbReference type="OrthoDB" id="8189076at2759"/>